<protein>
    <submittedName>
        <fullName evidence="1">Uncharacterized protein</fullName>
    </submittedName>
</protein>
<comment type="caution">
    <text evidence="1">The sequence shown here is derived from an EMBL/GenBank/DDBJ whole genome shotgun (WGS) entry which is preliminary data.</text>
</comment>
<proteinExistence type="predicted"/>
<reference evidence="1" key="1">
    <citation type="submission" date="2020-10" db="EMBL/GenBank/DDBJ databases">
        <authorList>
            <person name="Gilroy R."/>
        </authorList>
    </citation>
    <scope>NUCLEOTIDE SEQUENCE</scope>
    <source>
        <strain evidence="1">4920</strain>
    </source>
</reference>
<accession>A0A9D1NI16</accession>
<dbReference type="AlphaFoldDB" id="A0A9D1NI16"/>
<gene>
    <name evidence="1" type="ORF">IAC74_06690</name>
</gene>
<evidence type="ECO:0000313" key="2">
    <source>
        <dbReference type="Proteomes" id="UP000886743"/>
    </source>
</evidence>
<dbReference type="EMBL" id="DVOF01000196">
    <property type="protein sequence ID" value="HIV03246.1"/>
    <property type="molecule type" value="Genomic_DNA"/>
</dbReference>
<organism evidence="1 2">
    <name type="scientific">Candidatus Aphodoplasma excrementigallinarum</name>
    <dbReference type="NCBI Taxonomy" id="2840673"/>
    <lineage>
        <taxon>Bacteria</taxon>
        <taxon>Bacillati</taxon>
        <taxon>Bacillota</taxon>
        <taxon>Clostridia</taxon>
        <taxon>Eubacteriales</taxon>
        <taxon>Candidatus Aphodoplasma</taxon>
    </lineage>
</organism>
<name>A0A9D1NI16_9FIRM</name>
<sequence length="89" mass="9971">MAKNNLMGKADKLLSQIDQESLKKGIEKLKNMSDTESAKLKKQLDSIDKDKVLDMLGTLTPQQIKAKMQNLDLSKLNTDALNQLKKGKK</sequence>
<evidence type="ECO:0000313" key="1">
    <source>
        <dbReference type="EMBL" id="HIV03246.1"/>
    </source>
</evidence>
<reference evidence="1" key="2">
    <citation type="journal article" date="2021" name="PeerJ">
        <title>Extensive microbial diversity within the chicken gut microbiome revealed by metagenomics and culture.</title>
        <authorList>
            <person name="Gilroy R."/>
            <person name="Ravi A."/>
            <person name="Getino M."/>
            <person name="Pursley I."/>
            <person name="Horton D.L."/>
            <person name="Alikhan N.F."/>
            <person name="Baker D."/>
            <person name="Gharbi K."/>
            <person name="Hall N."/>
            <person name="Watson M."/>
            <person name="Adriaenssens E.M."/>
            <person name="Foster-Nyarko E."/>
            <person name="Jarju S."/>
            <person name="Secka A."/>
            <person name="Antonio M."/>
            <person name="Oren A."/>
            <person name="Chaudhuri R.R."/>
            <person name="La Ragione R."/>
            <person name="Hildebrand F."/>
            <person name="Pallen M.J."/>
        </authorList>
    </citation>
    <scope>NUCLEOTIDE SEQUENCE</scope>
    <source>
        <strain evidence="1">4920</strain>
    </source>
</reference>
<dbReference type="Proteomes" id="UP000886743">
    <property type="component" value="Unassembled WGS sequence"/>
</dbReference>